<gene>
    <name evidence="8" type="primary">Cyp18a1</name>
    <name evidence="8" type="ORF">TNCT_570191</name>
</gene>
<dbReference type="OrthoDB" id="2789670at2759"/>
<dbReference type="Proteomes" id="UP000887116">
    <property type="component" value="Unassembled WGS sequence"/>
</dbReference>
<evidence type="ECO:0000256" key="2">
    <source>
        <dbReference type="ARBA" id="ARBA00022617"/>
    </source>
</evidence>
<accession>A0A8X6KE26</accession>
<organism evidence="8 9">
    <name type="scientific">Trichonephila clavata</name>
    <name type="common">Joro spider</name>
    <name type="synonym">Nephila clavata</name>
    <dbReference type="NCBI Taxonomy" id="2740835"/>
    <lineage>
        <taxon>Eukaryota</taxon>
        <taxon>Metazoa</taxon>
        <taxon>Ecdysozoa</taxon>
        <taxon>Arthropoda</taxon>
        <taxon>Chelicerata</taxon>
        <taxon>Arachnida</taxon>
        <taxon>Araneae</taxon>
        <taxon>Araneomorphae</taxon>
        <taxon>Entelegynae</taxon>
        <taxon>Araneoidea</taxon>
        <taxon>Nephilidae</taxon>
        <taxon>Trichonephila</taxon>
    </lineage>
</organism>
<keyword evidence="9" id="KW-1185">Reference proteome</keyword>
<dbReference type="Gene3D" id="1.10.630.10">
    <property type="entry name" value="Cytochrome P450"/>
    <property type="match status" value="2"/>
</dbReference>
<evidence type="ECO:0000256" key="4">
    <source>
        <dbReference type="ARBA" id="ARBA00023002"/>
    </source>
</evidence>
<dbReference type="Pfam" id="PF00067">
    <property type="entry name" value="p450"/>
    <property type="match status" value="2"/>
</dbReference>
<evidence type="ECO:0000256" key="3">
    <source>
        <dbReference type="ARBA" id="ARBA00022723"/>
    </source>
</evidence>
<reference evidence="8" key="1">
    <citation type="submission" date="2020-07" db="EMBL/GenBank/DDBJ databases">
        <title>Multicomponent nature underlies the extraordinary mechanical properties of spider dragline silk.</title>
        <authorList>
            <person name="Kono N."/>
            <person name="Nakamura H."/>
            <person name="Mori M."/>
            <person name="Yoshida Y."/>
            <person name="Ohtoshi R."/>
            <person name="Malay A.D."/>
            <person name="Moran D.A.P."/>
            <person name="Tomita M."/>
            <person name="Numata K."/>
            <person name="Arakawa K."/>
        </authorList>
    </citation>
    <scope>NUCLEOTIDE SEQUENCE</scope>
</reference>
<evidence type="ECO:0000256" key="6">
    <source>
        <dbReference type="ARBA" id="ARBA00023033"/>
    </source>
</evidence>
<evidence type="ECO:0000256" key="1">
    <source>
        <dbReference type="ARBA" id="ARBA00010617"/>
    </source>
</evidence>
<dbReference type="SUPFAM" id="SSF48264">
    <property type="entry name" value="Cytochrome P450"/>
    <property type="match status" value="1"/>
</dbReference>
<dbReference type="GO" id="GO:0020037">
    <property type="term" value="F:heme binding"/>
    <property type="evidence" value="ECO:0007669"/>
    <property type="project" value="InterPro"/>
</dbReference>
<protein>
    <submittedName>
        <fullName evidence="8">Cytochrome P450 18a1</fullName>
    </submittedName>
</protein>
<comment type="similarity">
    <text evidence="1">Belongs to the cytochrome P450 family.</text>
</comment>
<keyword evidence="2" id="KW-0349">Heme</keyword>
<dbReference type="InterPro" id="IPR001128">
    <property type="entry name" value="Cyt_P450"/>
</dbReference>
<keyword evidence="3" id="KW-0479">Metal-binding</keyword>
<dbReference type="GO" id="GO:0004497">
    <property type="term" value="F:monooxygenase activity"/>
    <property type="evidence" value="ECO:0007669"/>
    <property type="project" value="UniProtKB-KW"/>
</dbReference>
<evidence type="ECO:0000313" key="9">
    <source>
        <dbReference type="Proteomes" id="UP000887116"/>
    </source>
</evidence>
<evidence type="ECO:0000256" key="7">
    <source>
        <dbReference type="SAM" id="SignalP"/>
    </source>
</evidence>
<feature type="chain" id="PRO_5036453382" evidence="7">
    <location>
        <begin position="28"/>
        <end position="483"/>
    </location>
</feature>
<dbReference type="InterPro" id="IPR036396">
    <property type="entry name" value="Cyt_P450_sf"/>
</dbReference>
<dbReference type="InterPro" id="IPR002401">
    <property type="entry name" value="Cyt_P450_E_grp-I"/>
</dbReference>
<keyword evidence="6" id="KW-0503">Monooxygenase</keyword>
<dbReference type="EMBL" id="BMAO01011039">
    <property type="protein sequence ID" value="GFQ70956.1"/>
    <property type="molecule type" value="Genomic_DNA"/>
</dbReference>
<dbReference type="PANTHER" id="PTHR24289:SF1">
    <property type="entry name" value="STEROID 17-ALPHA-HYDROXYLASE_17,20 LYASE"/>
    <property type="match status" value="1"/>
</dbReference>
<evidence type="ECO:0000256" key="5">
    <source>
        <dbReference type="ARBA" id="ARBA00023004"/>
    </source>
</evidence>
<comment type="caution">
    <text evidence="8">The sequence shown here is derived from an EMBL/GenBank/DDBJ whole genome shotgun (WGS) entry which is preliminary data.</text>
</comment>
<evidence type="ECO:0000313" key="8">
    <source>
        <dbReference type="EMBL" id="GFQ70956.1"/>
    </source>
</evidence>
<keyword evidence="4" id="KW-0560">Oxidoreductase</keyword>
<feature type="signal peptide" evidence="7">
    <location>
        <begin position="1"/>
        <end position="27"/>
    </location>
</feature>
<keyword evidence="7" id="KW-0732">Signal</keyword>
<name>A0A8X6KE26_TRICU</name>
<dbReference type="GO" id="GO:0016705">
    <property type="term" value="F:oxidoreductase activity, acting on paired donors, with incorporation or reduction of molecular oxygen"/>
    <property type="evidence" value="ECO:0007669"/>
    <property type="project" value="InterPro"/>
</dbReference>
<dbReference type="PANTHER" id="PTHR24289">
    <property type="entry name" value="STEROID 17-ALPHA-HYDROXYLASE/17,20 LYASE"/>
    <property type="match status" value="1"/>
</dbReference>
<dbReference type="AlphaFoldDB" id="A0A8X6KE26"/>
<proteinExistence type="inferred from homology"/>
<dbReference type="PRINTS" id="PR00463">
    <property type="entry name" value="EP450I"/>
</dbReference>
<keyword evidence="5" id="KW-0408">Iron</keyword>
<dbReference type="GO" id="GO:0005506">
    <property type="term" value="F:iron ion binding"/>
    <property type="evidence" value="ECO:0007669"/>
    <property type="project" value="InterPro"/>
</dbReference>
<sequence length="483" mass="55938">MTVTVTVLTFISAILLVLYCFVQQDGGKTPPGPLGLPVLGYLPFLGSKPHQALQRLAEEYGPIFSIRLKKQHIIVINDPEIVKKALLLKTEKEVSEYEASKMSFWINCNLRLQLPWCLDYLKIKIKSHLSEYGQNESGEFSKIASKHDCLANFENYIISRTKNKNSMRLKIGEKRKYDSLIDIFQDKPLSIKIKTEEKTGHESLIPISLKIIHHLSVGSGIQLSSNIKMIETLINFVVDHQQRKWDYNMVYGFVFLLITSIEDSRPLLRNVTAQKFLWKLYDMNCHLQKNIVEWLLLMMASHSEIQKKVQEEIGAAKLPWLSNRYFPTNHLDAICLHTQKSLPYVEAVILELLRWRSPEPLTFISEVGDNAVLEKYFIPNNSILIANIWTIHHNSKYWGDNTEIYQPERFIATNEDTKNYLFPLLVDRGRISRRCLSDVFLKFVTILHRFNVSLPSGKSPDMEEQLHFGLQPKKQDLILTLRN</sequence>